<dbReference type="Gene3D" id="3.20.20.10">
    <property type="entry name" value="Alanine racemase"/>
    <property type="match status" value="1"/>
</dbReference>
<dbReference type="NCBIfam" id="TIGR00492">
    <property type="entry name" value="alr"/>
    <property type="match status" value="1"/>
</dbReference>
<dbReference type="Pfam" id="PF00842">
    <property type="entry name" value="Ala_racemase_C"/>
    <property type="match status" value="1"/>
</dbReference>
<keyword evidence="3 4" id="KW-0413">Isomerase</keyword>
<dbReference type="PROSITE" id="PS00395">
    <property type="entry name" value="ALANINE_RACEMASE"/>
    <property type="match status" value="1"/>
</dbReference>
<dbReference type="RefSeq" id="WP_288846974.1">
    <property type="nucleotide sequence ID" value="NZ_CAUZLJ010000001.1"/>
</dbReference>
<gene>
    <name evidence="6" type="ORF">R82641_BJNNKPBH_01231</name>
</gene>
<evidence type="ECO:0000256" key="4">
    <source>
        <dbReference type="HAMAP-Rule" id="MF_01201"/>
    </source>
</evidence>
<dbReference type="PANTHER" id="PTHR30511">
    <property type="entry name" value="ALANINE RACEMASE"/>
    <property type="match status" value="1"/>
</dbReference>
<reference evidence="6 7" key="1">
    <citation type="submission" date="2023-10" db="EMBL/GenBank/DDBJ databases">
        <authorList>
            <person name="Botero Cardona J."/>
        </authorList>
    </citation>
    <scope>NUCLEOTIDE SEQUENCE [LARGE SCALE GENOMIC DNA]</scope>
    <source>
        <strain evidence="6 7">R-82641</strain>
    </source>
</reference>
<dbReference type="HAMAP" id="MF_01201">
    <property type="entry name" value="Ala_racemase"/>
    <property type="match status" value="1"/>
</dbReference>
<dbReference type="SUPFAM" id="SSF50621">
    <property type="entry name" value="Alanine racemase C-terminal domain-like"/>
    <property type="match status" value="1"/>
</dbReference>
<dbReference type="Proteomes" id="UP001314200">
    <property type="component" value="Unassembled WGS sequence"/>
</dbReference>
<evidence type="ECO:0000256" key="2">
    <source>
        <dbReference type="ARBA" id="ARBA00022898"/>
    </source>
</evidence>
<evidence type="ECO:0000313" key="6">
    <source>
        <dbReference type="EMBL" id="CAK1250681.1"/>
    </source>
</evidence>
<comment type="catalytic activity">
    <reaction evidence="4">
        <text>L-alanine = D-alanine</text>
        <dbReference type="Rhea" id="RHEA:20249"/>
        <dbReference type="ChEBI" id="CHEBI:57416"/>
        <dbReference type="ChEBI" id="CHEBI:57972"/>
        <dbReference type="EC" id="5.1.1.1"/>
    </reaction>
</comment>
<feature type="binding site" evidence="4">
    <location>
        <position position="145"/>
    </location>
    <ligand>
        <name>substrate</name>
    </ligand>
</feature>
<comment type="function">
    <text evidence="4">Catalyzes the interconversion of L-alanine and D-alanine. May also act on other amino acids.</text>
</comment>
<dbReference type="GO" id="GO:0008784">
    <property type="term" value="F:alanine racemase activity"/>
    <property type="evidence" value="ECO:0007669"/>
    <property type="project" value="UniProtKB-EC"/>
</dbReference>
<protein>
    <recommendedName>
        <fullName evidence="4">Alanine racemase</fullName>
        <ecNumber evidence="4">5.1.1.1</ecNumber>
    </recommendedName>
</protein>
<keyword evidence="7" id="KW-1185">Reference proteome</keyword>
<dbReference type="InterPro" id="IPR009006">
    <property type="entry name" value="Ala_racemase/Decarboxylase_C"/>
</dbReference>
<dbReference type="InterPro" id="IPR000821">
    <property type="entry name" value="Ala_racemase"/>
</dbReference>
<feature type="active site" description="Proton acceptor; specific for D-alanine" evidence="4">
    <location>
        <position position="41"/>
    </location>
</feature>
<dbReference type="InterPro" id="IPR029066">
    <property type="entry name" value="PLP-binding_barrel"/>
</dbReference>
<dbReference type="InterPro" id="IPR011079">
    <property type="entry name" value="Ala_racemase_C"/>
</dbReference>
<name>A0ABN9YYZ8_9LACO</name>
<evidence type="ECO:0000256" key="1">
    <source>
        <dbReference type="ARBA" id="ARBA00001933"/>
    </source>
</evidence>
<dbReference type="EMBL" id="CAUZLY010000010">
    <property type="protein sequence ID" value="CAK1250681.1"/>
    <property type="molecule type" value="Genomic_DNA"/>
</dbReference>
<keyword evidence="2 4" id="KW-0663">Pyridoxal phosphate</keyword>
<dbReference type="CDD" id="cd00430">
    <property type="entry name" value="PLPDE_III_AR"/>
    <property type="match status" value="1"/>
</dbReference>
<dbReference type="SMART" id="SM01005">
    <property type="entry name" value="Ala_racemase_C"/>
    <property type="match status" value="1"/>
</dbReference>
<dbReference type="InterPro" id="IPR020622">
    <property type="entry name" value="Ala_racemase_pyridoxalP-BS"/>
</dbReference>
<feature type="active site" description="Proton acceptor; specific for L-alanine" evidence="4">
    <location>
        <position position="274"/>
    </location>
</feature>
<dbReference type="PANTHER" id="PTHR30511:SF0">
    <property type="entry name" value="ALANINE RACEMASE, CATABOLIC-RELATED"/>
    <property type="match status" value="1"/>
</dbReference>
<dbReference type="EC" id="5.1.1.1" evidence="4"/>
<comment type="pathway">
    <text evidence="4">Amino-acid biosynthesis; D-alanine biosynthesis; D-alanine from L-alanine: step 1/1.</text>
</comment>
<feature type="modified residue" description="N6-(pyridoxal phosphate)lysine" evidence="4">
    <location>
        <position position="41"/>
    </location>
</feature>
<feature type="binding site" evidence="4">
    <location>
        <position position="321"/>
    </location>
    <ligand>
        <name>substrate</name>
    </ligand>
</feature>
<dbReference type="Gene3D" id="2.40.37.10">
    <property type="entry name" value="Lyase, Ornithine Decarboxylase, Chain A, domain 1"/>
    <property type="match status" value="1"/>
</dbReference>
<dbReference type="Pfam" id="PF01168">
    <property type="entry name" value="Ala_racemase_N"/>
    <property type="match status" value="1"/>
</dbReference>
<evidence type="ECO:0000259" key="5">
    <source>
        <dbReference type="SMART" id="SM01005"/>
    </source>
</evidence>
<proteinExistence type="inferred from homology"/>
<dbReference type="PRINTS" id="PR00992">
    <property type="entry name" value="ALARACEMASE"/>
</dbReference>
<evidence type="ECO:0000256" key="3">
    <source>
        <dbReference type="ARBA" id="ARBA00023235"/>
    </source>
</evidence>
<comment type="cofactor">
    <cofactor evidence="1 4">
        <name>pyridoxal 5'-phosphate</name>
        <dbReference type="ChEBI" id="CHEBI:597326"/>
    </cofactor>
</comment>
<evidence type="ECO:0000313" key="7">
    <source>
        <dbReference type="Proteomes" id="UP001314200"/>
    </source>
</evidence>
<accession>A0ABN9YYZ8</accession>
<comment type="similarity">
    <text evidence="4">Belongs to the alanine racemase family.</text>
</comment>
<feature type="domain" description="Alanine racemase C-terminal" evidence="5">
    <location>
        <begin position="253"/>
        <end position="378"/>
    </location>
</feature>
<sequence>MNDDPFSRRGAALFVSAAALVHNAKTIMAHAKAKRLIAVIKANAYGHGAKWAATVLASQADVHDFAVATVDEGLSVRQVLPKKSDQIVLLGVQNVDLAPVMAENYLAPAVGNLDWLLAARDLLQASERSLPPLRVHLAIDTGMGRMGAKTKADLSSMYQFVMGEDAFELAGVFTHFATADDQNQAYYDQQKADFLAQVTALDIDSKYWHVANSGSALFHFDEIPTETIRVGSALYGYNPAYPAKKTDLPLQPVATFKAKIWGVHQLLAGEAVSYGATYVAQEDQWVGTVPIGYADGYHRTLAGMTVLVNGHKERVLGRVTMDQIIVSLSKPVPINTDVILFGQDGQGKISIEELAEYGQSIPHEVLTGIGSRIPRIIEDEQA</sequence>
<comment type="caution">
    <text evidence="6">The sequence shown here is derived from an EMBL/GenBank/DDBJ whole genome shotgun (WGS) entry which is preliminary data.</text>
</comment>
<organism evidence="6 7">
    <name type="scientific">Fructobacillus cardui</name>
    <dbReference type="NCBI Taxonomy" id="2893170"/>
    <lineage>
        <taxon>Bacteria</taxon>
        <taxon>Bacillati</taxon>
        <taxon>Bacillota</taxon>
        <taxon>Bacilli</taxon>
        <taxon>Lactobacillales</taxon>
        <taxon>Lactobacillaceae</taxon>
        <taxon>Fructobacillus</taxon>
    </lineage>
</organism>
<dbReference type="SUPFAM" id="SSF51419">
    <property type="entry name" value="PLP-binding barrel"/>
    <property type="match status" value="1"/>
</dbReference>
<dbReference type="InterPro" id="IPR001608">
    <property type="entry name" value="Ala_racemase_N"/>
</dbReference>